<reference evidence="3 4" key="1">
    <citation type="submission" date="2023-01" db="EMBL/GenBank/DDBJ databases">
        <title>Novel diversity within Roseofilum (Cyanobacteria; Desertifilaceae) from marine benthic mats with descriptions of four novel species.</title>
        <authorList>
            <person name="Wang Y."/>
            <person name="Berthold D.E."/>
            <person name="Hu J."/>
            <person name="Lefler F.W."/>
            <person name="Laughinghouse H.D. IV."/>
        </authorList>
    </citation>
    <scope>NUCLEOTIDE SEQUENCE [LARGE SCALE GENOMIC DNA]</scope>
    <source>
        <strain evidence="3 4">BLCC-M143</strain>
    </source>
</reference>
<dbReference type="RefSeq" id="WP_283759571.1">
    <property type="nucleotide sequence ID" value="NZ_JAQOSQ010000022.1"/>
</dbReference>
<feature type="region of interest" description="Disordered" evidence="1">
    <location>
        <begin position="84"/>
        <end position="103"/>
    </location>
</feature>
<comment type="caution">
    <text evidence="3">The sequence shown here is derived from an EMBL/GenBank/DDBJ whole genome shotgun (WGS) entry which is preliminary data.</text>
</comment>
<evidence type="ECO:0000313" key="4">
    <source>
        <dbReference type="Proteomes" id="UP001232992"/>
    </source>
</evidence>
<dbReference type="PANTHER" id="PTHR44743:SF10">
    <property type="entry name" value="J DOMAIN-CONTAINING PROTEIN"/>
    <property type="match status" value="1"/>
</dbReference>
<dbReference type="Pfam" id="PF00226">
    <property type="entry name" value="DnaJ"/>
    <property type="match status" value="1"/>
</dbReference>
<dbReference type="PROSITE" id="PS50076">
    <property type="entry name" value="DNAJ_2"/>
    <property type="match status" value="1"/>
</dbReference>
<dbReference type="Proteomes" id="UP001232992">
    <property type="component" value="Unassembled WGS sequence"/>
</dbReference>
<feature type="domain" description="J" evidence="2">
    <location>
        <begin position="6"/>
        <end position="87"/>
    </location>
</feature>
<protein>
    <submittedName>
        <fullName evidence="3">J domain-containing protein</fullName>
    </submittedName>
</protein>
<dbReference type="PANTHER" id="PTHR44743">
    <property type="entry name" value="PUTATIVE, EXPRESSED-RELATED"/>
    <property type="match status" value="1"/>
</dbReference>
<evidence type="ECO:0000259" key="2">
    <source>
        <dbReference type="PROSITE" id="PS50076"/>
    </source>
</evidence>
<dbReference type="CDD" id="cd06257">
    <property type="entry name" value="DnaJ"/>
    <property type="match status" value="1"/>
</dbReference>
<evidence type="ECO:0000313" key="3">
    <source>
        <dbReference type="EMBL" id="MDJ1184914.1"/>
    </source>
</evidence>
<dbReference type="PRINTS" id="PR00625">
    <property type="entry name" value="JDOMAIN"/>
</dbReference>
<name>A0ABT7C0D8_9CYAN</name>
<dbReference type="SUPFAM" id="SSF46565">
    <property type="entry name" value="Chaperone J-domain"/>
    <property type="match status" value="1"/>
</dbReference>
<gene>
    <name evidence="3" type="ORF">PMH09_17130</name>
</gene>
<dbReference type="SMART" id="SM00271">
    <property type="entry name" value="DnaJ"/>
    <property type="match status" value="1"/>
</dbReference>
<sequence length="145" mass="17663">MRYLHRYYQILEVSSNASFDEIHQSYKDLVMVWHPDRFLHNPRLYEKAQEKIKQLNSAYDELRLRWTPVTTSVHYSAASEAWQDTYSNEPNGKPSADSQSRNWSYYRPNSTEYYHTSTEDYTPEYNRTLDEYIRFHSRDMQNWLD</sequence>
<organism evidence="3 4">
    <name type="scientific">Roseofilum casamattae BLCC-M143</name>
    <dbReference type="NCBI Taxonomy" id="3022442"/>
    <lineage>
        <taxon>Bacteria</taxon>
        <taxon>Bacillati</taxon>
        <taxon>Cyanobacteriota</taxon>
        <taxon>Cyanophyceae</taxon>
        <taxon>Desertifilales</taxon>
        <taxon>Desertifilaceae</taxon>
        <taxon>Roseofilum</taxon>
        <taxon>Roseofilum casamattae</taxon>
    </lineage>
</organism>
<accession>A0ABT7C0D8</accession>
<keyword evidence="4" id="KW-1185">Reference proteome</keyword>
<dbReference type="EMBL" id="JAQOSQ010000022">
    <property type="protein sequence ID" value="MDJ1184914.1"/>
    <property type="molecule type" value="Genomic_DNA"/>
</dbReference>
<dbReference type="Gene3D" id="1.10.287.110">
    <property type="entry name" value="DnaJ domain"/>
    <property type="match status" value="1"/>
</dbReference>
<proteinExistence type="predicted"/>
<dbReference type="InterPro" id="IPR001623">
    <property type="entry name" value="DnaJ_domain"/>
</dbReference>
<dbReference type="InterPro" id="IPR036869">
    <property type="entry name" value="J_dom_sf"/>
</dbReference>
<evidence type="ECO:0000256" key="1">
    <source>
        <dbReference type="SAM" id="MobiDB-lite"/>
    </source>
</evidence>